<evidence type="ECO:0000313" key="3">
    <source>
        <dbReference type="EMBL" id="KEO50361.1"/>
    </source>
</evidence>
<dbReference type="PANTHER" id="PTHR30592">
    <property type="entry name" value="FORMATE DEHYDROGENASE"/>
    <property type="match status" value="1"/>
</dbReference>
<protein>
    <submittedName>
        <fullName evidence="3">Formate dehydrogenase accessory protein</fullName>
    </submittedName>
</protein>
<name>A0ABR4THK0_9PROT</name>
<keyword evidence="2" id="KW-0501">Molybdenum cofactor biosynthesis</keyword>
<keyword evidence="1" id="KW-0963">Cytoplasm</keyword>
<dbReference type="SUPFAM" id="SSF53927">
    <property type="entry name" value="Cytidine deaminase-like"/>
    <property type="match status" value="1"/>
</dbReference>
<dbReference type="Gene3D" id="3.10.20.10">
    <property type="match status" value="1"/>
</dbReference>
<evidence type="ECO:0000256" key="1">
    <source>
        <dbReference type="ARBA" id="ARBA00022490"/>
    </source>
</evidence>
<evidence type="ECO:0000313" key="4">
    <source>
        <dbReference type="Proteomes" id="UP000027463"/>
    </source>
</evidence>
<reference evidence="3 4" key="1">
    <citation type="submission" date="2013-07" db="EMBL/GenBank/DDBJ databases">
        <title>Thalassospira permensis NBRC 106175 Genome Sequencing.</title>
        <authorList>
            <person name="Lai Q."/>
            <person name="Shao Z."/>
        </authorList>
    </citation>
    <scope>NUCLEOTIDE SEQUENCE [LARGE SCALE GENOMIC DNA]</scope>
    <source>
        <strain evidence="3 4">NBRC 106175</strain>
    </source>
</reference>
<dbReference type="Proteomes" id="UP000027463">
    <property type="component" value="Unassembled WGS sequence"/>
</dbReference>
<sequence length="270" mass="28977">MTAKMTSANRIIDGRDHDPARAVTRGDGTGDAPMILQPEIPAALTFNGTSHAVMMVSPHDLEDFMIGFALSEGIADHAGQINLRDVRKTLQGYVIEADLDEDILDRLEIRKRTLEGRSGCGLCGVQSLEAVAMDRIGKVTPSNMPQDIVLGAIDALPDQQTRNREGGGLLHASAFVDATGSIRIVREDIGRHNALDKVLGAVVRQGVDKAGGFILMTSRCSYEIVTKTVQCGVGGLVTLSGPTLTAVNLARQAGLTMICRERRGLFRRFA</sequence>
<dbReference type="Pfam" id="PF02634">
    <property type="entry name" value="FdhD-NarQ"/>
    <property type="match status" value="1"/>
</dbReference>
<evidence type="ECO:0000256" key="2">
    <source>
        <dbReference type="ARBA" id="ARBA00023150"/>
    </source>
</evidence>
<dbReference type="NCBIfam" id="TIGR00129">
    <property type="entry name" value="fdhD_narQ"/>
    <property type="match status" value="1"/>
</dbReference>
<dbReference type="InterPro" id="IPR003786">
    <property type="entry name" value="FdhD"/>
</dbReference>
<dbReference type="EMBL" id="AUNC01000072">
    <property type="protein sequence ID" value="KEO50361.1"/>
    <property type="molecule type" value="Genomic_DNA"/>
</dbReference>
<proteinExistence type="predicted"/>
<dbReference type="PANTHER" id="PTHR30592:SF1">
    <property type="entry name" value="SULFUR CARRIER PROTEIN FDHD"/>
    <property type="match status" value="1"/>
</dbReference>
<dbReference type="InterPro" id="IPR016193">
    <property type="entry name" value="Cytidine_deaminase-like"/>
</dbReference>
<keyword evidence="4" id="KW-1185">Reference proteome</keyword>
<organism evidence="3 4">
    <name type="scientific">Thalassospira permensis NBRC 106175</name>
    <dbReference type="NCBI Taxonomy" id="1353532"/>
    <lineage>
        <taxon>Bacteria</taxon>
        <taxon>Pseudomonadati</taxon>
        <taxon>Pseudomonadota</taxon>
        <taxon>Alphaproteobacteria</taxon>
        <taxon>Rhodospirillales</taxon>
        <taxon>Thalassospiraceae</taxon>
        <taxon>Thalassospira</taxon>
    </lineage>
</organism>
<gene>
    <name evidence="3" type="ORF">SMB34_10380</name>
</gene>
<dbReference type="Gene3D" id="3.40.140.10">
    <property type="entry name" value="Cytidine Deaminase, domain 2"/>
    <property type="match status" value="1"/>
</dbReference>
<dbReference type="PIRSF" id="PIRSF015626">
    <property type="entry name" value="FdhD"/>
    <property type="match status" value="1"/>
</dbReference>
<accession>A0ABR4THK0</accession>
<comment type="caution">
    <text evidence="3">The sequence shown here is derived from an EMBL/GenBank/DDBJ whole genome shotgun (WGS) entry which is preliminary data.</text>
</comment>